<comment type="similarity">
    <text evidence="1">Belongs to the bacterial/plant glucose-1-phosphate adenylyltransferase family.</text>
</comment>
<dbReference type="PROSITE" id="PS00809">
    <property type="entry name" value="ADP_GLC_PYROPHOSPH_2"/>
    <property type="match status" value="1"/>
</dbReference>
<dbReference type="NCBIfam" id="TIGR02091">
    <property type="entry name" value="glgC"/>
    <property type="match status" value="1"/>
</dbReference>
<dbReference type="EMBL" id="VSSQ01006053">
    <property type="protein sequence ID" value="MPM31370.1"/>
    <property type="molecule type" value="Genomic_DNA"/>
</dbReference>
<reference evidence="9" key="1">
    <citation type="submission" date="2019-08" db="EMBL/GenBank/DDBJ databases">
        <authorList>
            <person name="Kucharzyk K."/>
            <person name="Murdoch R.W."/>
            <person name="Higgins S."/>
            <person name="Loffler F."/>
        </authorList>
    </citation>
    <scope>NUCLEOTIDE SEQUENCE</scope>
</reference>
<dbReference type="InterPro" id="IPR005835">
    <property type="entry name" value="NTP_transferase_dom"/>
</dbReference>
<evidence type="ECO:0000259" key="8">
    <source>
        <dbReference type="Pfam" id="PF24894"/>
    </source>
</evidence>
<dbReference type="SUPFAM" id="SSF51161">
    <property type="entry name" value="Trimeric LpxA-like enzymes"/>
    <property type="match status" value="1"/>
</dbReference>
<protein>
    <submittedName>
        <fullName evidence="9">Glucose-1-phosphate adenylyltransferase</fullName>
        <ecNumber evidence="9">2.7.7.27</ecNumber>
    </submittedName>
</protein>
<comment type="caution">
    <text evidence="9">The sequence shown here is derived from an EMBL/GenBank/DDBJ whole genome shotgun (WGS) entry which is preliminary data.</text>
</comment>
<keyword evidence="5" id="KW-0067">ATP-binding</keyword>
<dbReference type="CDD" id="cd04651">
    <property type="entry name" value="LbH_G1P_AT_C"/>
    <property type="match status" value="1"/>
</dbReference>
<proteinExistence type="inferred from homology"/>
<dbReference type="Gene3D" id="2.160.10.10">
    <property type="entry name" value="Hexapeptide repeat proteins"/>
    <property type="match status" value="1"/>
</dbReference>
<name>A0A644YS57_9ZZZZ</name>
<evidence type="ECO:0000313" key="9">
    <source>
        <dbReference type="EMBL" id="MPM31370.1"/>
    </source>
</evidence>
<dbReference type="PANTHER" id="PTHR43523">
    <property type="entry name" value="GLUCOSE-1-PHOSPHATE ADENYLYLTRANSFERASE-RELATED"/>
    <property type="match status" value="1"/>
</dbReference>
<evidence type="ECO:0000256" key="5">
    <source>
        <dbReference type="ARBA" id="ARBA00022840"/>
    </source>
</evidence>
<keyword evidence="3 9" id="KW-0548">Nucleotidyltransferase</keyword>
<dbReference type="AlphaFoldDB" id="A0A644YS57"/>
<dbReference type="PANTHER" id="PTHR43523:SF2">
    <property type="entry name" value="GLUCOSE-1-PHOSPHATE ADENYLYLTRANSFERASE"/>
    <property type="match status" value="1"/>
</dbReference>
<evidence type="ECO:0000256" key="2">
    <source>
        <dbReference type="ARBA" id="ARBA00022679"/>
    </source>
</evidence>
<dbReference type="Pfam" id="PF24894">
    <property type="entry name" value="Hexapep_GlmU"/>
    <property type="match status" value="1"/>
</dbReference>
<gene>
    <name evidence="9" type="primary">glgC_15</name>
    <name evidence="9" type="ORF">SDC9_77925</name>
</gene>
<keyword evidence="4" id="KW-0547">Nucleotide-binding</keyword>
<evidence type="ECO:0000259" key="7">
    <source>
        <dbReference type="Pfam" id="PF00483"/>
    </source>
</evidence>
<evidence type="ECO:0000256" key="1">
    <source>
        <dbReference type="ARBA" id="ARBA00010443"/>
    </source>
</evidence>
<dbReference type="HAMAP" id="MF_00624">
    <property type="entry name" value="GlgC"/>
    <property type="match status" value="1"/>
</dbReference>
<sequence>MKKRIVAMLLAGGQGSRLGVLTSSMAKPAVPFGGKYRIIDFPLSNCVNSDIDTVGVLTQYRPLALNSYIGTGQHWDLDRIHGGVFVLPPYMTGSDGSWYTGTANAIYQNREFVDQYDPEYVLILSGDHIYKMDYGEMLRFHIEKNAEATIAVLPVPLEEASRFGIMNTDDTERIISFEEKPKQPKSNKASMGIYIFNWATLKEYMRRDDDNPDSTNDFGSDIIPALIADHEPVYAYPFSGYWKDVGTIQSLWEANMDIISTPPKLVLNDPQWRIYSRNPIMPPHYVGMIASITQSLVTEGCRVEGKVHHTVLFDNVSIEPGAEVYDSVIFPGSVIGRGAKVYQAIVGENAKIGEDALIGGPLRHGDHVDNALTGSITLVGNDITIPAGAYLPQGTVATENESGGRCYDK</sequence>
<evidence type="ECO:0000256" key="3">
    <source>
        <dbReference type="ARBA" id="ARBA00022695"/>
    </source>
</evidence>
<dbReference type="InterPro" id="IPR056818">
    <property type="entry name" value="GlmU/GlgC-like_hexapep"/>
</dbReference>
<dbReference type="InterPro" id="IPR011831">
    <property type="entry name" value="ADP-Glc_PPase"/>
</dbReference>
<dbReference type="GO" id="GO:0005524">
    <property type="term" value="F:ATP binding"/>
    <property type="evidence" value="ECO:0007669"/>
    <property type="project" value="UniProtKB-KW"/>
</dbReference>
<evidence type="ECO:0000256" key="6">
    <source>
        <dbReference type="ARBA" id="ARBA00023056"/>
    </source>
</evidence>
<dbReference type="Pfam" id="PF00483">
    <property type="entry name" value="NTP_transferase"/>
    <property type="match status" value="1"/>
</dbReference>
<dbReference type="GO" id="GO:0008878">
    <property type="term" value="F:glucose-1-phosphate adenylyltransferase activity"/>
    <property type="evidence" value="ECO:0007669"/>
    <property type="project" value="UniProtKB-EC"/>
</dbReference>
<dbReference type="InterPro" id="IPR023049">
    <property type="entry name" value="GlgC_bac"/>
</dbReference>
<dbReference type="CDD" id="cd02508">
    <property type="entry name" value="ADP_Glucose_PP"/>
    <property type="match status" value="1"/>
</dbReference>
<accession>A0A644YS57</accession>
<dbReference type="SUPFAM" id="SSF53448">
    <property type="entry name" value="Nucleotide-diphospho-sugar transferases"/>
    <property type="match status" value="1"/>
</dbReference>
<dbReference type="EC" id="2.7.7.27" evidence="9"/>
<dbReference type="NCBIfam" id="NF003670">
    <property type="entry name" value="PRK05293.1"/>
    <property type="match status" value="1"/>
</dbReference>
<keyword evidence="6" id="KW-0320">Glycogen biosynthesis</keyword>
<dbReference type="PROSITE" id="PS00808">
    <property type="entry name" value="ADP_GLC_PYROPHOSPH_1"/>
    <property type="match status" value="1"/>
</dbReference>
<keyword evidence="2 9" id="KW-0808">Transferase</keyword>
<dbReference type="InterPro" id="IPR011004">
    <property type="entry name" value="Trimer_LpxA-like_sf"/>
</dbReference>
<organism evidence="9">
    <name type="scientific">bioreactor metagenome</name>
    <dbReference type="NCBI Taxonomy" id="1076179"/>
    <lineage>
        <taxon>unclassified sequences</taxon>
        <taxon>metagenomes</taxon>
        <taxon>ecological metagenomes</taxon>
    </lineage>
</organism>
<dbReference type="InterPro" id="IPR029044">
    <property type="entry name" value="Nucleotide-diphossugar_trans"/>
</dbReference>
<dbReference type="GO" id="GO:0005978">
    <property type="term" value="P:glycogen biosynthetic process"/>
    <property type="evidence" value="ECO:0007669"/>
    <property type="project" value="UniProtKB-KW"/>
</dbReference>
<dbReference type="Gene3D" id="3.90.550.10">
    <property type="entry name" value="Spore Coat Polysaccharide Biosynthesis Protein SpsA, Chain A"/>
    <property type="match status" value="1"/>
</dbReference>
<evidence type="ECO:0000256" key="4">
    <source>
        <dbReference type="ARBA" id="ARBA00022741"/>
    </source>
</evidence>
<feature type="domain" description="Glucose-1-phosphate adenylyltransferase/Bifunctional protein GlmU-like C-terminal hexapeptide" evidence="8">
    <location>
        <begin position="290"/>
        <end position="361"/>
    </location>
</feature>
<dbReference type="InterPro" id="IPR005836">
    <property type="entry name" value="ADP_Glu_pyroP_CS"/>
</dbReference>
<feature type="domain" description="Nucleotidyl transferase" evidence="7">
    <location>
        <begin position="7"/>
        <end position="259"/>
    </location>
</feature>